<sequence length="298" mass="34270">MELEDDFDDLLAQISEPTSPKQLKLESETLQQVQPGTSKEVVSKPASSKTHCVLVNQKQRGNPVLKFITSVPWEYDDIIPDYEVGKTICLLFLSLRYHNMNPDYIHNRIKELGKKYEFRVLLVQVDLKDPHVVLKNLTRICLLTDLTLMLAWNPEEAAKIIENYKIYENKPPDRIMEKIENDPHQKIKYYGSDCTCHMNKTDAMTLISIFGTLENIIKASESRLVECPGFGATKAKKLYKALHEPFLKRGYVNVNKNRNDFEGDLSIEDIEKLESEVEKENKGDTETQQNSEENSTDS</sequence>
<dbReference type="NCBIfam" id="TIGR00597">
    <property type="entry name" value="rad10"/>
    <property type="match status" value="1"/>
</dbReference>
<dbReference type="Proteomes" id="UP000814243">
    <property type="component" value="Unassembled WGS sequence"/>
</dbReference>
<dbReference type="InterPro" id="IPR047260">
    <property type="entry name" value="ERCC1-like_central_dom"/>
</dbReference>
<dbReference type="SUPFAM" id="SSF52980">
    <property type="entry name" value="Restriction endonuclease-like"/>
    <property type="match status" value="1"/>
</dbReference>
<feature type="region of interest" description="Disordered" evidence="7">
    <location>
        <begin position="272"/>
        <end position="298"/>
    </location>
</feature>
<keyword evidence="5" id="KW-0234">DNA repair</keyword>
<comment type="subcellular location">
    <subcellularLocation>
        <location evidence="1">Nucleus</location>
    </subcellularLocation>
</comment>
<evidence type="ECO:0000256" key="1">
    <source>
        <dbReference type="ARBA" id="ARBA00004123"/>
    </source>
</evidence>
<comment type="similarity">
    <text evidence="2">Belongs to the ERCC1/RAD10/SWI10 family.</text>
</comment>
<dbReference type="Gene3D" id="1.10.150.20">
    <property type="entry name" value="5' to 3' exonuclease, C-terminal subdomain"/>
    <property type="match status" value="1"/>
</dbReference>
<comment type="caution">
    <text evidence="9">The sequence shown here is derived from an EMBL/GenBank/DDBJ whole genome shotgun (WGS) entry which is preliminary data.</text>
</comment>
<dbReference type="Pfam" id="PF03834">
    <property type="entry name" value="Rad10"/>
    <property type="match status" value="1"/>
</dbReference>
<dbReference type="EMBL" id="JACEFF010000605">
    <property type="protein sequence ID" value="KAH9634543.1"/>
    <property type="molecule type" value="Genomic_DNA"/>
</dbReference>
<feature type="compositionally biased region" description="Polar residues" evidence="7">
    <location>
        <begin position="286"/>
        <end position="298"/>
    </location>
</feature>
<evidence type="ECO:0000256" key="2">
    <source>
        <dbReference type="ARBA" id="ARBA00008283"/>
    </source>
</evidence>
<dbReference type="InterPro" id="IPR004579">
    <property type="entry name" value="ERCC1/RAD10/SWI10"/>
</dbReference>
<feature type="compositionally biased region" description="Basic and acidic residues" evidence="7">
    <location>
        <begin position="272"/>
        <end position="285"/>
    </location>
</feature>
<keyword evidence="3" id="KW-0227">DNA damage</keyword>
<evidence type="ECO:0000256" key="3">
    <source>
        <dbReference type="ARBA" id="ARBA00022763"/>
    </source>
</evidence>
<dbReference type="GO" id="GO:0070914">
    <property type="term" value="P:UV-damage excision repair"/>
    <property type="evidence" value="ECO:0007669"/>
    <property type="project" value="TreeGrafter"/>
</dbReference>
<evidence type="ECO:0000313" key="9">
    <source>
        <dbReference type="EMBL" id="KAH9634543.1"/>
    </source>
</evidence>
<dbReference type="FunFam" id="3.40.50.10130:FF:000001">
    <property type="entry name" value="DNA excision repair protein ERCC-1"/>
    <property type="match status" value="1"/>
</dbReference>
<evidence type="ECO:0000256" key="5">
    <source>
        <dbReference type="ARBA" id="ARBA00023204"/>
    </source>
</evidence>
<gene>
    <name evidence="9" type="ORF">HF086_016631</name>
</gene>
<proteinExistence type="inferred from homology"/>
<dbReference type="SUPFAM" id="SSF47781">
    <property type="entry name" value="RuvA domain 2-like"/>
    <property type="match status" value="1"/>
</dbReference>
<evidence type="ECO:0000256" key="4">
    <source>
        <dbReference type="ARBA" id="ARBA00023125"/>
    </source>
</evidence>
<dbReference type="GO" id="GO:0003684">
    <property type="term" value="F:damaged DNA binding"/>
    <property type="evidence" value="ECO:0007669"/>
    <property type="project" value="InterPro"/>
</dbReference>
<feature type="compositionally biased region" description="Polar residues" evidence="7">
    <location>
        <begin position="28"/>
        <end position="37"/>
    </location>
</feature>
<dbReference type="GO" id="GO:0006312">
    <property type="term" value="P:mitotic recombination"/>
    <property type="evidence" value="ECO:0007669"/>
    <property type="project" value="TreeGrafter"/>
</dbReference>
<dbReference type="AlphaFoldDB" id="A0A922MDE8"/>
<dbReference type="PANTHER" id="PTHR12749:SF0">
    <property type="entry name" value="DNA EXCISION REPAIR PROTEIN ERCC-1"/>
    <property type="match status" value="1"/>
</dbReference>
<name>A0A922MDE8_SPOEX</name>
<dbReference type="Pfam" id="PF14520">
    <property type="entry name" value="HHH_5"/>
    <property type="match status" value="1"/>
</dbReference>
<keyword evidence="6" id="KW-0539">Nucleus</keyword>
<dbReference type="GO" id="GO:0003697">
    <property type="term" value="F:single-stranded DNA binding"/>
    <property type="evidence" value="ECO:0007669"/>
    <property type="project" value="TreeGrafter"/>
</dbReference>
<dbReference type="Gene3D" id="3.40.50.10130">
    <property type="match status" value="1"/>
</dbReference>
<feature type="domain" description="ERCC1-like central" evidence="8">
    <location>
        <begin position="53"/>
        <end position="165"/>
    </location>
</feature>
<keyword evidence="4" id="KW-0238">DNA-binding</keyword>
<organism evidence="9 10">
    <name type="scientific">Spodoptera exigua</name>
    <name type="common">Beet armyworm</name>
    <name type="synonym">Noctua fulgens</name>
    <dbReference type="NCBI Taxonomy" id="7107"/>
    <lineage>
        <taxon>Eukaryota</taxon>
        <taxon>Metazoa</taxon>
        <taxon>Ecdysozoa</taxon>
        <taxon>Arthropoda</taxon>
        <taxon>Hexapoda</taxon>
        <taxon>Insecta</taxon>
        <taxon>Pterygota</taxon>
        <taxon>Neoptera</taxon>
        <taxon>Endopterygota</taxon>
        <taxon>Lepidoptera</taxon>
        <taxon>Glossata</taxon>
        <taxon>Ditrysia</taxon>
        <taxon>Noctuoidea</taxon>
        <taxon>Noctuidae</taxon>
        <taxon>Amphipyrinae</taxon>
        <taxon>Spodoptera</taxon>
    </lineage>
</organism>
<accession>A0A922MDE8</accession>
<reference evidence="9" key="1">
    <citation type="journal article" date="2021" name="G3 (Bethesda)">
        <title>Genome and transcriptome analysis of the beet armyworm Spodoptera exigua reveals targets for pest control. .</title>
        <authorList>
            <person name="Simon S."/>
            <person name="Breeschoten T."/>
            <person name="Jansen H.J."/>
            <person name="Dirks R.P."/>
            <person name="Schranz M.E."/>
            <person name="Ros V.I.D."/>
        </authorList>
    </citation>
    <scope>NUCLEOTIDE SEQUENCE</scope>
    <source>
        <strain evidence="9">TB_SE_WUR_2020</strain>
    </source>
</reference>
<evidence type="ECO:0000256" key="6">
    <source>
        <dbReference type="ARBA" id="ARBA00023242"/>
    </source>
</evidence>
<dbReference type="PANTHER" id="PTHR12749">
    <property type="entry name" value="EXCISION REPAIR CROSS-COMPLEMENTING 1 ERCC1"/>
    <property type="match status" value="1"/>
</dbReference>
<protein>
    <recommendedName>
        <fullName evidence="8">ERCC1-like central domain-containing protein</fullName>
    </recommendedName>
</protein>
<evidence type="ECO:0000256" key="7">
    <source>
        <dbReference type="SAM" id="MobiDB-lite"/>
    </source>
</evidence>
<feature type="region of interest" description="Disordered" evidence="7">
    <location>
        <begin position="15"/>
        <end position="45"/>
    </location>
</feature>
<evidence type="ECO:0000313" key="10">
    <source>
        <dbReference type="Proteomes" id="UP000814243"/>
    </source>
</evidence>
<evidence type="ECO:0000259" key="8">
    <source>
        <dbReference type="Pfam" id="PF03834"/>
    </source>
</evidence>
<dbReference type="CDD" id="cd22325">
    <property type="entry name" value="ERCC1_C-like"/>
    <property type="match status" value="1"/>
</dbReference>
<dbReference type="GO" id="GO:0070522">
    <property type="term" value="C:ERCC4-ERCC1 complex"/>
    <property type="evidence" value="ECO:0007669"/>
    <property type="project" value="TreeGrafter"/>
</dbReference>
<dbReference type="GO" id="GO:0006302">
    <property type="term" value="P:double-strand break repair"/>
    <property type="evidence" value="ECO:0007669"/>
    <property type="project" value="UniProtKB-ARBA"/>
</dbReference>
<dbReference type="GO" id="GO:0000110">
    <property type="term" value="C:nucleotide-excision repair factor 1 complex"/>
    <property type="evidence" value="ECO:0007669"/>
    <property type="project" value="TreeGrafter"/>
</dbReference>
<dbReference type="InterPro" id="IPR011335">
    <property type="entry name" value="Restrct_endonuc-II-like"/>
</dbReference>
<dbReference type="InterPro" id="IPR010994">
    <property type="entry name" value="RuvA_2-like"/>
</dbReference>